<keyword evidence="7" id="KW-1185">Reference proteome</keyword>
<evidence type="ECO:0000256" key="2">
    <source>
        <dbReference type="ARBA" id="ARBA00022679"/>
    </source>
</evidence>
<organism evidence="6 7">
    <name type="scientific">Acaulospora morrowiae</name>
    <dbReference type="NCBI Taxonomy" id="94023"/>
    <lineage>
        <taxon>Eukaryota</taxon>
        <taxon>Fungi</taxon>
        <taxon>Fungi incertae sedis</taxon>
        <taxon>Mucoromycota</taxon>
        <taxon>Glomeromycotina</taxon>
        <taxon>Glomeromycetes</taxon>
        <taxon>Diversisporales</taxon>
        <taxon>Acaulosporaceae</taxon>
        <taxon>Acaulospora</taxon>
    </lineage>
</organism>
<dbReference type="AlphaFoldDB" id="A0A9N8V7V0"/>
<evidence type="ECO:0000313" key="7">
    <source>
        <dbReference type="Proteomes" id="UP000789342"/>
    </source>
</evidence>
<name>A0A9N8V7V0_9GLOM</name>
<gene>
    <name evidence="6" type="ORF">AMORRO_LOCUS230</name>
</gene>
<feature type="transmembrane region" description="Helical" evidence="4">
    <location>
        <begin position="17"/>
        <end position="37"/>
    </location>
</feature>
<dbReference type="Proteomes" id="UP000789342">
    <property type="component" value="Unassembled WGS sequence"/>
</dbReference>
<evidence type="ECO:0000259" key="5">
    <source>
        <dbReference type="Pfam" id="PF16076"/>
    </source>
</evidence>
<dbReference type="GO" id="GO:0012505">
    <property type="term" value="C:endomembrane system"/>
    <property type="evidence" value="ECO:0007669"/>
    <property type="project" value="TreeGrafter"/>
</dbReference>
<evidence type="ECO:0000313" key="6">
    <source>
        <dbReference type="EMBL" id="CAG8440339.1"/>
    </source>
</evidence>
<dbReference type="EMBL" id="CAJVPV010000053">
    <property type="protein sequence ID" value="CAG8440339.1"/>
    <property type="molecule type" value="Genomic_DNA"/>
</dbReference>
<keyword evidence="4" id="KW-1133">Transmembrane helix</keyword>
<feature type="domain" description="Acyltransferase C-terminal" evidence="5">
    <location>
        <begin position="171"/>
        <end position="208"/>
    </location>
</feature>
<dbReference type="InterPro" id="IPR032098">
    <property type="entry name" value="Acyltransf_C"/>
</dbReference>
<comment type="caution">
    <text evidence="6">The sequence shown here is derived from an EMBL/GenBank/DDBJ whole genome shotgun (WGS) entry which is preliminary data.</text>
</comment>
<keyword evidence="4" id="KW-0472">Membrane</keyword>
<proteinExistence type="inferred from homology"/>
<dbReference type="OrthoDB" id="189226at2759"/>
<keyword evidence="2" id="KW-0808">Transferase</keyword>
<comment type="similarity">
    <text evidence="1">Belongs to the 1-acyl-sn-glycerol-3-phosphate acyltransferase family.</text>
</comment>
<accession>A0A9N8V7V0</accession>
<dbReference type="PANTHER" id="PTHR10983">
    <property type="entry name" value="1-ACYLGLYCEROL-3-PHOSPHATE ACYLTRANSFERASE-RELATED"/>
    <property type="match status" value="1"/>
</dbReference>
<dbReference type="PANTHER" id="PTHR10983:SF24">
    <property type="entry name" value="1-ACYLGLYCEROL-3-PHOSPHATE O-ACYLTRANSFERASE 3, ISOFORM E-RELATED"/>
    <property type="match status" value="1"/>
</dbReference>
<evidence type="ECO:0000256" key="4">
    <source>
        <dbReference type="SAM" id="Phobius"/>
    </source>
</evidence>
<keyword evidence="4" id="KW-0812">Transmembrane</keyword>
<dbReference type="CDD" id="cd07990">
    <property type="entry name" value="LPLAT_LCLAT1-like"/>
    <property type="match status" value="1"/>
</dbReference>
<protein>
    <submittedName>
        <fullName evidence="6">2080_t:CDS:1</fullName>
    </submittedName>
</protein>
<dbReference type="GO" id="GO:0003841">
    <property type="term" value="F:1-acylglycerol-3-phosphate O-acyltransferase activity"/>
    <property type="evidence" value="ECO:0007669"/>
    <property type="project" value="TreeGrafter"/>
</dbReference>
<sequence>MFKYIALALRLCFYGTGLFRFFAISINIVQLCSLLFISPFSRRRVMNINSQGAFSMWWVMQDEEHLRRMFKVIKAYAAPIWVVNFVEGTRLNPRKLRDGQRFSRDKGLPVLQNLLVPRTKGFVACVRQLRDTHVQYIYDFTIAYRHISRGFQFPPNLLQVHACSPLTPSWAFHVHVKRYAIKDLPRDDEELGEWVRQIFVEKDLLLEDMKHRWTQSDKLGQVREEKYFN</sequence>
<evidence type="ECO:0000256" key="3">
    <source>
        <dbReference type="ARBA" id="ARBA00023315"/>
    </source>
</evidence>
<keyword evidence="3" id="KW-0012">Acyltransferase</keyword>
<reference evidence="6" key="1">
    <citation type="submission" date="2021-06" db="EMBL/GenBank/DDBJ databases">
        <authorList>
            <person name="Kallberg Y."/>
            <person name="Tangrot J."/>
            <person name="Rosling A."/>
        </authorList>
    </citation>
    <scope>NUCLEOTIDE SEQUENCE</scope>
    <source>
        <strain evidence="6">CL551</strain>
    </source>
</reference>
<evidence type="ECO:0000256" key="1">
    <source>
        <dbReference type="ARBA" id="ARBA00008655"/>
    </source>
</evidence>
<dbReference type="Pfam" id="PF16076">
    <property type="entry name" value="Acyltransf_C"/>
    <property type="match status" value="1"/>
</dbReference>